<dbReference type="GO" id="GO:0031267">
    <property type="term" value="F:small GTPase binding"/>
    <property type="evidence" value="ECO:0007669"/>
    <property type="project" value="InterPro"/>
</dbReference>
<dbReference type="GO" id="GO:0006611">
    <property type="term" value="P:protein export from nucleus"/>
    <property type="evidence" value="ECO:0007669"/>
    <property type="project" value="InterPro"/>
</dbReference>
<evidence type="ECO:0000259" key="7">
    <source>
        <dbReference type="PROSITE" id="PS50166"/>
    </source>
</evidence>
<evidence type="ECO:0000256" key="1">
    <source>
        <dbReference type="ARBA" id="ARBA00004123"/>
    </source>
</evidence>
<evidence type="ECO:0000256" key="2">
    <source>
        <dbReference type="ARBA" id="ARBA00009466"/>
    </source>
</evidence>
<dbReference type="STRING" id="36087.A0A077Z2P8"/>
<gene>
    <name evidence="8" type="ORF">TTRE_0000123701</name>
</gene>
<feature type="region of interest" description="Disordered" evidence="6">
    <location>
        <begin position="1104"/>
        <end position="1123"/>
    </location>
</feature>
<dbReference type="Proteomes" id="UP000030665">
    <property type="component" value="Unassembled WGS sequence"/>
</dbReference>
<dbReference type="Pfam" id="PF18777">
    <property type="entry name" value="CRM1_repeat"/>
    <property type="match status" value="1"/>
</dbReference>
<keyword evidence="4" id="KW-0653">Protein transport</keyword>
<keyword evidence="3" id="KW-0813">Transport</keyword>
<dbReference type="GO" id="GO:0005049">
    <property type="term" value="F:nuclear export signal receptor activity"/>
    <property type="evidence" value="ECO:0007669"/>
    <property type="project" value="InterPro"/>
</dbReference>
<proteinExistence type="inferred from homology"/>
<evidence type="ECO:0000256" key="4">
    <source>
        <dbReference type="ARBA" id="ARBA00022927"/>
    </source>
</evidence>
<dbReference type="Pfam" id="PF18787">
    <property type="entry name" value="CRM1_repeat_3"/>
    <property type="match status" value="1"/>
</dbReference>
<keyword evidence="5" id="KW-0539">Nucleus</keyword>
<dbReference type="InterPro" id="IPR016024">
    <property type="entry name" value="ARM-type_fold"/>
</dbReference>
<dbReference type="InterPro" id="IPR001494">
    <property type="entry name" value="Importin-beta_N"/>
</dbReference>
<reference evidence="8" key="1">
    <citation type="submission" date="2014-01" db="EMBL/GenBank/DDBJ databases">
        <authorList>
            <person name="Aslett M."/>
        </authorList>
    </citation>
    <scope>NUCLEOTIDE SEQUENCE</scope>
</reference>
<dbReference type="InterPro" id="IPR041123">
    <property type="entry name" value="CRM1_repeat"/>
</dbReference>
<dbReference type="Pfam" id="PF08767">
    <property type="entry name" value="CRM1_C"/>
    <property type="match status" value="1"/>
</dbReference>
<sequence>MGPVAVDEAAKLLDFSQQQIDVQLLDSVVDAMYTGIGQQQREAQEILTQLKEHPDAWTRVDAILEYSQNPQTKFYALQILDNVITTRWRKLPREQCEGIKKYVVGLVIKLSSDAVASVREKLYLNKLNMVLVQIVKREWPKEWPTFIQDIVGASHSNESLCRNNMVILKLLSEEVFDFSAGQMTQSKANHLKQQFCTEFRSVFELCQFILTNSSNGSLVEATLETLLRFLNWIPVGYIFETELIATLSTKFLVAPLFRNVTLQCLTEIAAVLLPVPATKVYDRQLTLLFLNVTQQLKGVSHHISFRSRVNNNVLTLKMLHCETNIREAYNSGSDNEQKFISNLALFFGTFLKERAALVEVRADASLEAKEISSAHNYALMYMLKISEVEDVEIFKICLDYWNWLVCELYREMPMILTYSMTTTLAPYTFVQQEASFRRQIYSPHLSQLRYIIIGRMAKPEEVLVIENDEGEVVREMIKDTDAISLYKTMRETLVYLTHLDYTDTERIMTEKLQNQVNGIEWSWKNLNTLCWAIGSISGALMEEDEKRFLVMVIRDLLGLCEQKRGKDNKAVIASNIMYVVGQYPRFLRAHWKFLKTVINKLFEFMHETHEGVQDMACDTFIKIAHKCRRHFVITQVGETEPFIDEILNNLGTTLCDLSTSQVHVFYEAVGFMISAQQDQSVQQSLVERLMVLPNTVWDDIIAHASNDVEVLTQPEVVKNLINILKSNTAACKSIGNSFICQLGRIYLDLLNVYKVTSEKISAAVTVNGEGILKQPAIRCMRGVKTEILKLITTWISQSEQSNEVYMNFVTPLFETVLFDYQRNVPAASEPEVLSTVTAIVEKLDVVIMSEVPKILDAVFTSTLNMINKDFAEYPEHRTNFFILLQALNTHCFLALLNIPPEQFKLIVDSIIWAFKHSMRNVTEVGLEILLKLLDNIATRTPMELAQKFYQLYYLELLQHLLCVVTDSTLTQVAGLTAFTVVLSRLFTLVESGAVMVPLGGAAQTKSNAEFLFDYVYELLHKAFPHLTGDQLRVIVKGFFTYDDDIGKLKEHLRDFLVQLKEYAGEDVSDLYLEEKEQEMQVILQEKRRVASLVPGMLNPHEIQEDMQDQTSLPNPSSSGLSVT</sequence>
<evidence type="ECO:0000313" key="9">
    <source>
        <dbReference type="Proteomes" id="UP000030665"/>
    </source>
</evidence>
<evidence type="ECO:0000313" key="8">
    <source>
        <dbReference type="EMBL" id="CDW52975.1"/>
    </source>
</evidence>
<feature type="domain" description="Importin N-terminal" evidence="7">
    <location>
        <begin position="43"/>
        <end position="109"/>
    </location>
</feature>
<dbReference type="Pfam" id="PF08389">
    <property type="entry name" value="Xpo1"/>
    <property type="match status" value="1"/>
</dbReference>
<dbReference type="GO" id="GO:0005634">
    <property type="term" value="C:nucleus"/>
    <property type="evidence" value="ECO:0007669"/>
    <property type="project" value="UniProtKB-SubCell"/>
</dbReference>
<dbReference type="InterPro" id="IPR040485">
    <property type="entry name" value="XPO1_repeat_3"/>
</dbReference>
<dbReference type="SMART" id="SM00913">
    <property type="entry name" value="IBN_N"/>
    <property type="match status" value="1"/>
</dbReference>
<dbReference type="InterPro" id="IPR014877">
    <property type="entry name" value="XPO1_C_dom"/>
</dbReference>
<dbReference type="SUPFAM" id="SSF48371">
    <property type="entry name" value="ARM repeat"/>
    <property type="match status" value="1"/>
</dbReference>
<dbReference type="FunFam" id="1.25.10.10:FF:000022">
    <property type="entry name" value="protein EXPORTIN 1A"/>
    <property type="match status" value="1"/>
</dbReference>
<evidence type="ECO:0000256" key="6">
    <source>
        <dbReference type="SAM" id="MobiDB-lite"/>
    </source>
</evidence>
<dbReference type="SMART" id="SM01102">
    <property type="entry name" value="CRM1_C"/>
    <property type="match status" value="1"/>
</dbReference>
<protein>
    <submittedName>
        <fullName evidence="8">Exportin 1</fullName>
    </submittedName>
</protein>
<organism evidence="8 9">
    <name type="scientific">Trichuris trichiura</name>
    <name type="common">Whipworm</name>
    <name type="synonym">Trichocephalus trichiurus</name>
    <dbReference type="NCBI Taxonomy" id="36087"/>
    <lineage>
        <taxon>Eukaryota</taxon>
        <taxon>Metazoa</taxon>
        <taxon>Ecdysozoa</taxon>
        <taxon>Nematoda</taxon>
        <taxon>Enoplea</taxon>
        <taxon>Dorylaimia</taxon>
        <taxon>Trichinellida</taxon>
        <taxon>Trichuridae</taxon>
        <taxon>Trichuris</taxon>
    </lineage>
</organism>
<name>A0A077Z2P8_TRITR</name>
<dbReference type="PANTHER" id="PTHR11223">
    <property type="entry name" value="EXPORTIN 1/5"/>
    <property type="match status" value="1"/>
</dbReference>
<feature type="compositionally biased region" description="Polar residues" evidence="6">
    <location>
        <begin position="1108"/>
        <end position="1123"/>
    </location>
</feature>
<dbReference type="GO" id="GO:0000056">
    <property type="term" value="P:ribosomal small subunit export from nucleus"/>
    <property type="evidence" value="ECO:0007669"/>
    <property type="project" value="TreeGrafter"/>
</dbReference>
<dbReference type="Gene3D" id="1.25.10.10">
    <property type="entry name" value="Leucine-rich Repeat Variant"/>
    <property type="match status" value="1"/>
</dbReference>
<comment type="subcellular location">
    <subcellularLocation>
        <location evidence="1">Nucleus</location>
    </subcellularLocation>
</comment>
<accession>A0A077Z2P8</accession>
<dbReference type="InterPro" id="IPR041235">
    <property type="entry name" value="Exp1_repeat_2"/>
</dbReference>
<dbReference type="EMBL" id="HG805836">
    <property type="protein sequence ID" value="CDW52975.1"/>
    <property type="molecule type" value="Genomic_DNA"/>
</dbReference>
<dbReference type="InterPro" id="IPR045065">
    <property type="entry name" value="XPO1/5"/>
</dbReference>
<reference evidence="8" key="2">
    <citation type="submission" date="2014-03" db="EMBL/GenBank/DDBJ databases">
        <title>The whipworm genome and dual-species transcriptomics of an intimate host-pathogen interaction.</title>
        <authorList>
            <person name="Foth B.J."/>
            <person name="Tsai I.J."/>
            <person name="Reid A.J."/>
            <person name="Bancroft A.J."/>
            <person name="Nichol S."/>
            <person name="Tracey A."/>
            <person name="Holroyd N."/>
            <person name="Cotton J.A."/>
            <person name="Stanley E.J."/>
            <person name="Zarowiecki M."/>
            <person name="Liu J.Z."/>
            <person name="Huckvale T."/>
            <person name="Cooper P.J."/>
            <person name="Grencis R.K."/>
            <person name="Berriman M."/>
        </authorList>
    </citation>
    <scope>NUCLEOTIDE SEQUENCE [LARGE SCALE GENOMIC DNA]</scope>
</reference>
<evidence type="ECO:0000256" key="5">
    <source>
        <dbReference type="ARBA" id="ARBA00023242"/>
    </source>
</evidence>
<dbReference type="GO" id="GO:0005737">
    <property type="term" value="C:cytoplasm"/>
    <property type="evidence" value="ECO:0007669"/>
    <property type="project" value="TreeGrafter"/>
</dbReference>
<dbReference type="PROSITE" id="PS50166">
    <property type="entry name" value="IMPORTIN_B_NT"/>
    <property type="match status" value="1"/>
</dbReference>
<dbReference type="Pfam" id="PF03810">
    <property type="entry name" value="IBN_N"/>
    <property type="match status" value="1"/>
</dbReference>
<dbReference type="Pfam" id="PF18784">
    <property type="entry name" value="CRM1_repeat_2"/>
    <property type="match status" value="1"/>
</dbReference>
<keyword evidence="9" id="KW-1185">Reference proteome</keyword>
<dbReference type="OrthoDB" id="27218at2759"/>
<comment type="similarity">
    <text evidence="2">Belongs to the exportin family.</text>
</comment>
<dbReference type="AlphaFoldDB" id="A0A077Z2P8"/>
<dbReference type="InterPro" id="IPR011989">
    <property type="entry name" value="ARM-like"/>
</dbReference>
<evidence type="ECO:0000256" key="3">
    <source>
        <dbReference type="ARBA" id="ARBA00022448"/>
    </source>
</evidence>
<dbReference type="PANTHER" id="PTHR11223:SF2">
    <property type="entry name" value="EXPORTIN-1"/>
    <property type="match status" value="1"/>
</dbReference>
<dbReference type="GO" id="GO:0000055">
    <property type="term" value="P:ribosomal large subunit export from nucleus"/>
    <property type="evidence" value="ECO:0007669"/>
    <property type="project" value="TreeGrafter"/>
</dbReference>
<dbReference type="InterPro" id="IPR013598">
    <property type="entry name" value="Exportin-1/Importin-b-like"/>
</dbReference>